<dbReference type="Pfam" id="PF07110">
    <property type="entry name" value="EthD"/>
    <property type="match status" value="1"/>
</dbReference>
<dbReference type="GO" id="GO:0016491">
    <property type="term" value="F:oxidoreductase activity"/>
    <property type="evidence" value="ECO:0007669"/>
    <property type="project" value="InterPro"/>
</dbReference>
<proteinExistence type="inferred from homology"/>
<evidence type="ECO:0000313" key="4">
    <source>
        <dbReference type="Proteomes" id="UP001175001"/>
    </source>
</evidence>
<evidence type="ECO:0000256" key="1">
    <source>
        <dbReference type="ARBA" id="ARBA00005986"/>
    </source>
</evidence>
<dbReference type="Proteomes" id="UP001175001">
    <property type="component" value="Unassembled WGS sequence"/>
</dbReference>
<dbReference type="SUPFAM" id="SSF54909">
    <property type="entry name" value="Dimeric alpha+beta barrel"/>
    <property type="match status" value="1"/>
</dbReference>
<dbReference type="PANTHER" id="PTHR40260">
    <property type="entry name" value="BLR8190 PROTEIN"/>
    <property type="match status" value="1"/>
</dbReference>
<dbReference type="InterPro" id="IPR011008">
    <property type="entry name" value="Dimeric_a/b-barrel"/>
</dbReference>
<keyword evidence="4" id="KW-1185">Reference proteome</keyword>
<dbReference type="EMBL" id="JAUJDW010000083">
    <property type="protein sequence ID" value="KAK0640367.1"/>
    <property type="molecule type" value="Genomic_DNA"/>
</dbReference>
<reference evidence="3" key="1">
    <citation type="submission" date="2023-06" db="EMBL/GenBank/DDBJ databases">
        <title>Multi-omics analyses reveal the molecular pathogenesis toolkit of Lasiodiplodia hormozganensis, a cross-kingdom pathogen.</title>
        <authorList>
            <person name="Felix C."/>
            <person name="Meneses R."/>
            <person name="Goncalves M.F.M."/>
            <person name="Tilleman L."/>
            <person name="Duarte A.S."/>
            <person name="Jorrin-Novo J.V."/>
            <person name="Van De Peer Y."/>
            <person name="Deforce D."/>
            <person name="Van Nieuwerburgh F."/>
            <person name="Esteves A.C."/>
            <person name="Alves A."/>
        </authorList>
    </citation>
    <scope>NUCLEOTIDE SEQUENCE</scope>
    <source>
        <strain evidence="3">CBS 339.90</strain>
    </source>
</reference>
<organism evidence="3 4">
    <name type="scientific">Lasiodiplodia hormozganensis</name>
    <dbReference type="NCBI Taxonomy" id="869390"/>
    <lineage>
        <taxon>Eukaryota</taxon>
        <taxon>Fungi</taxon>
        <taxon>Dikarya</taxon>
        <taxon>Ascomycota</taxon>
        <taxon>Pezizomycotina</taxon>
        <taxon>Dothideomycetes</taxon>
        <taxon>Dothideomycetes incertae sedis</taxon>
        <taxon>Botryosphaeriales</taxon>
        <taxon>Botryosphaeriaceae</taxon>
        <taxon>Lasiodiplodia</taxon>
    </lineage>
</organism>
<sequence>MAVTVTVLYPNVSDATFDLEYYLKTHMPLAHKHFGPHGMKGYKVARVVGTASGDPAPYSIQCTLEFDTVEQVKTAVSTSAGPVMADVPNFSNQQPIFLIGEIVGTN</sequence>
<name>A0AA39XUA9_9PEZI</name>
<comment type="similarity">
    <text evidence="1">Belongs to the tpcK family.</text>
</comment>
<dbReference type="AlphaFoldDB" id="A0AA39XUA9"/>
<dbReference type="PANTHER" id="PTHR40260:SF2">
    <property type="entry name" value="BLR8190 PROTEIN"/>
    <property type="match status" value="1"/>
</dbReference>
<protein>
    <recommendedName>
        <fullName evidence="2">EthD domain-containing protein</fullName>
    </recommendedName>
</protein>
<comment type="caution">
    <text evidence="3">The sequence shown here is derived from an EMBL/GenBank/DDBJ whole genome shotgun (WGS) entry which is preliminary data.</text>
</comment>
<evidence type="ECO:0000259" key="2">
    <source>
        <dbReference type="Pfam" id="PF07110"/>
    </source>
</evidence>
<accession>A0AA39XUA9</accession>
<dbReference type="InterPro" id="IPR009799">
    <property type="entry name" value="EthD_dom"/>
</dbReference>
<dbReference type="NCBIfam" id="TIGR02118">
    <property type="entry name" value="EthD family reductase"/>
    <property type="match status" value="1"/>
</dbReference>
<feature type="domain" description="EthD" evidence="2">
    <location>
        <begin position="11"/>
        <end position="92"/>
    </location>
</feature>
<evidence type="ECO:0000313" key="3">
    <source>
        <dbReference type="EMBL" id="KAK0640367.1"/>
    </source>
</evidence>
<dbReference type="Gene3D" id="3.30.70.100">
    <property type="match status" value="1"/>
</dbReference>
<gene>
    <name evidence="3" type="ORF">DIS24_g9443</name>
</gene>